<dbReference type="AlphaFoldDB" id="A0A833EAD1"/>
<gene>
    <name evidence="6" type="primary">hydA</name>
    <name evidence="6" type="ORF">EYH45_07595</name>
</gene>
<dbReference type="EC" id="3.5.2.2" evidence="6"/>
<dbReference type="Pfam" id="PF01979">
    <property type="entry name" value="Amidohydro_1"/>
    <property type="match status" value="1"/>
</dbReference>
<evidence type="ECO:0000256" key="4">
    <source>
        <dbReference type="ARBA" id="ARBA00022801"/>
    </source>
</evidence>
<dbReference type="Proteomes" id="UP000608579">
    <property type="component" value="Unassembled WGS sequence"/>
</dbReference>
<evidence type="ECO:0000313" key="6">
    <source>
        <dbReference type="EMBL" id="HIQ30407.1"/>
    </source>
</evidence>
<dbReference type="Gene3D" id="2.30.40.10">
    <property type="entry name" value="Urease, subunit C, domain 1"/>
    <property type="match status" value="1"/>
</dbReference>
<dbReference type="FunFam" id="3.20.20.140:FF:000174">
    <property type="entry name" value="Dihydropyrimidinase-related protein 2"/>
    <property type="match status" value="1"/>
</dbReference>
<feature type="domain" description="Amidohydrolase-related" evidence="5">
    <location>
        <begin position="51"/>
        <end position="436"/>
    </location>
</feature>
<dbReference type="SUPFAM" id="SSF51338">
    <property type="entry name" value="Composite domain of metallo-dependent hydrolases"/>
    <property type="match status" value="2"/>
</dbReference>
<dbReference type="EMBL" id="DQVM01000148">
    <property type="protein sequence ID" value="HIQ30407.1"/>
    <property type="molecule type" value="Genomic_DNA"/>
</dbReference>
<dbReference type="GO" id="GO:0046872">
    <property type="term" value="F:metal ion binding"/>
    <property type="evidence" value="ECO:0007669"/>
    <property type="project" value="UniProtKB-KW"/>
</dbReference>
<comment type="similarity">
    <text evidence="2">Belongs to the metallo-dependent hydrolases superfamily. Hydantoinase/dihydropyrimidinase family.</text>
</comment>
<proteinExistence type="inferred from homology"/>
<comment type="cofactor">
    <cofactor evidence="1">
        <name>Zn(2+)</name>
        <dbReference type="ChEBI" id="CHEBI:29105"/>
    </cofactor>
</comment>
<evidence type="ECO:0000256" key="1">
    <source>
        <dbReference type="ARBA" id="ARBA00001947"/>
    </source>
</evidence>
<evidence type="ECO:0000313" key="7">
    <source>
        <dbReference type="Proteomes" id="UP000608579"/>
    </source>
</evidence>
<dbReference type="InterPro" id="IPR032466">
    <property type="entry name" value="Metal_Hydrolase"/>
</dbReference>
<reference evidence="6" key="1">
    <citation type="journal article" date="2020" name="ISME J.">
        <title>Gammaproteobacteria mediating utilization of methyl-, sulfur- and petroleum organic compounds in deep ocean hydrothermal plumes.</title>
        <authorList>
            <person name="Zhou Z."/>
            <person name="Liu Y."/>
            <person name="Pan J."/>
            <person name="Cron B.R."/>
            <person name="Toner B.M."/>
            <person name="Anantharaman K."/>
            <person name="Breier J.A."/>
            <person name="Dick G.J."/>
            <person name="Li M."/>
        </authorList>
    </citation>
    <scope>NUCLEOTIDE SEQUENCE</scope>
    <source>
        <strain evidence="6">SZUA-1515</strain>
    </source>
</reference>
<evidence type="ECO:0000256" key="2">
    <source>
        <dbReference type="ARBA" id="ARBA00008829"/>
    </source>
</evidence>
<organism evidence="6 7">
    <name type="scientific">Caldiarchaeum subterraneum</name>
    <dbReference type="NCBI Taxonomy" id="311458"/>
    <lineage>
        <taxon>Archaea</taxon>
        <taxon>Nitrososphaerota</taxon>
        <taxon>Candidatus Caldarchaeales</taxon>
        <taxon>Candidatus Caldarchaeaceae</taxon>
        <taxon>Candidatus Caldarchaeum</taxon>
    </lineage>
</organism>
<sequence>MTLDLVIKNGKIVSEYGVVEGDIGIENGYITKIARSIDEKSEQKIDAAGKIVIPGGIDGHVHFQMMYSDGVFTADDFYTGTVAAACGGITTIIDFVTPVLNESFITAYRKRRGEADGKVVIDYGLHIIVNDASPERLKEVKTLAEEEGVSIVKVFTAYRKRGLMLDDGALLQVLRLAASKNILVLAHCENEDMINMLASKYLSEDRVSPIYHSMSRPDYVEAEAVQRMAFLTEITGAALLVVHLSSGLGLDKIKDFKSRGVKVFAETCPHYLVFTEDVYRRSDGRLYIMSPPLKLEHDRQQLWKGIADGSITILGSDHACFNRRAKERAERFTEIPGGVQGVENIIPILFSEGVKKNIIGLRRFVELVSTNPAKLYGLYPKKGIIAVNSQADLAVIDPNLRIKLGRETLHSNLDHSIYEGIEVTGYPIHVIHRGEVIVENRIFVGKEGRGTYIKRRKPLIIAEAT</sequence>
<evidence type="ECO:0000256" key="3">
    <source>
        <dbReference type="ARBA" id="ARBA00022723"/>
    </source>
</evidence>
<protein>
    <submittedName>
        <fullName evidence="6">Dihydropyrimidinase</fullName>
        <ecNumber evidence="6">3.5.2.2</ecNumber>
    </submittedName>
</protein>
<comment type="caution">
    <text evidence="6">The sequence shown here is derived from an EMBL/GenBank/DDBJ whole genome shotgun (WGS) entry which is preliminary data.</text>
</comment>
<dbReference type="CDD" id="cd01314">
    <property type="entry name" value="D-HYD"/>
    <property type="match status" value="1"/>
</dbReference>
<keyword evidence="4 6" id="KW-0378">Hydrolase</keyword>
<dbReference type="InterPro" id="IPR011059">
    <property type="entry name" value="Metal-dep_hydrolase_composite"/>
</dbReference>
<evidence type="ECO:0000259" key="5">
    <source>
        <dbReference type="Pfam" id="PF01979"/>
    </source>
</evidence>
<dbReference type="InterPro" id="IPR050378">
    <property type="entry name" value="Metallo-dep_Hydrolases_sf"/>
</dbReference>
<dbReference type="NCBIfam" id="TIGR02033">
    <property type="entry name" value="D-hydantoinase"/>
    <property type="match status" value="1"/>
</dbReference>
<dbReference type="Gene3D" id="3.20.20.140">
    <property type="entry name" value="Metal-dependent hydrolases"/>
    <property type="match status" value="1"/>
</dbReference>
<dbReference type="SUPFAM" id="SSF51556">
    <property type="entry name" value="Metallo-dependent hydrolases"/>
    <property type="match status" value="1"/>
</dbReference>
<name>A0A833EAD1_CALS0</name>
<dbReference type="GO" id="GO:0005829">
    <property type="term" value="C:cytosol"/>
    <property type="evidence" value="ECO:0007669"/>
    <property type="project" value="TreeGrafter"/>
</dbReference>
<dbReference type="GO" id="GO:0004157">
    <property type="term" value="F:dihydropyrimidinase activity"/>
    <property type="evidence" value="ECO:0007669"/>
    <property type="project" value="UniProtKB-EC"/>
</dbReference>
<keyword evidence="3" id="KW-0479">Metal-binding</keyword>
<dbReference type="PANTHER" id="PTHR11647:SF1">
    <property type="entry name" value="COLLAPSIN RESPONSE MEDIATOR PROTEIN"/>
    <property type="match status" value="1"/>
</dbReference>
<dbReference type="InterPro" id="IPR011778">
    <property type="entry name" value="Hydantoinase/dihydroPyrase"/>
</dbReference>
<dbReference type="InterPro" id="IPR006680">
    <property type="entry name" value="Amidohydro-rel"/>
</dbReference>
<accession>A0A833EAD1</accession>
<dbReference type="PANTHER" id="PTHR11647">
    <property type="entry name" value="HYDRANTOINASE/DIHYDROPYRIMIDINASE FAMILY MEMBER"/>
    <property type="match status" value="1"/>
</dbReference>